<keyword evidence="2" id="KW-1133">Transmembrane helix</keyword>
<dbReference type="AlphaFoldDB" id="A0A7X9NQL5"/>
<feature type="transmembrane region" description="Helical" evidence="2">
    <location>
        <begin position="374"/>
        <end position="395"/>
    </location>
</feature>
<keyword evidence="2" id="KW-0472">Membrane</keyword>
<feature type="transmembrane region" description="Helical" evidence="2">
    <location>
        <begin position="216"/>
        <end position="234"/>
    </location>
</feature>
<feature type="transmembrane region" description="Helical" evidence="2">
    <location>
        <begin position="188"/>
        <end position="209"/>
    </location>
</feature>
<protein>
    <submittedName>
        <fullName evidence="4">Acyltransferase</fullName>
    </submittedName>
</protein>
<dbReference type="GO" id="GO:0016747">
    <property type="term" value="F:acyltransferase activity, transferring groups other than amino-acyl groups"/>
    <property type="evidence" value="ECO:0007669"/>
    <property type="project" value="InterPro"/>
</dbReference>
<evidence type="ECO:0000256" key="1">
    <source>
        <dbReference type="SAM" id="MobiDB-lite"/>
    </source>
</evidence>
<gene>
    <name evidence="4" type="ORF">HF844_04310</name>
</gene>
<dbReference type="RefSeq" id="WP_168984097.1">
    <property type="nucleotide sequence ID" value="NZ_JABAGI010000004.1"/>
</dbReference>
<dbReference type="Proteomes" id="UP000588369">
    <property type="component" value="Unassembled WGS sequence"/>
</dbReference>
<evidence type="ECO:0000313" key="5">
    <source>
        <dbReference type="Proteomes" id="UP000588369"/>
    </source>
</evidence>
<feature type="transmembrane region" description="Helical" evidence="2">
    <location>
        <begin position="102"/>
        <end position="127"/>
    </location>
</feature>
<proteinExistence type="predicted"/>
<dbReference type="Pfam" id="PF01757">
    <property type="entry name" value="Acyl_transf_3"/>
    <property type="match status" value="1"/>
</dbReference>
<keyword evidence="4" id="KW-0012">Acyltransferase</keyword>
<comment type="caution">
    <text evidence="4">The sequence shown here is derived from an EMBL/GenBank/DDBJ whole genome shotgun (WGS) entry which is preliminary data.</text>
</comment>
<evidence type="ECO:0000256" key="2">
    <source>
        <dbReference type="SAM" id="Phobius"/>
    </source>
</evidence>
<feature type="transmembrane region" description="Helical" evidence="2">
    <location>
        <begin position="333"/>
        <end position="354"/>
    </location>
</feature>
<organism evidence="4 5">
    <name type="scientific">Bifidobacterium thermophilum</name>
    <dbReference type="NCBI Taxonomy" id="33905"/>
    <lineage>
        <taxon>Bacteria</taxon>
        <taxon>Bacillati</taxon>
        <taxon>Actinomycetota</taxon>
        <taxon>Actinomycetes</taxon>
        <taxon>Bifidobacteriales</taxon>
        <taxon>Bifidobacteriaceae</taxon>
        <taxon>Bifidobacterium</taxon>
    </lineage>
</organism>
<feature type="transmembrane region" description="Helical" evidence="2">
    <location>
        <begin position="310"/>
        <end position="326"/>
    </location>
</feature>
<evidence type="ECO:0000313" key="4">
    <source>
        <dbReference type="EMBL" id="NME62021.1"/>
    </source>
</evidence>
<feature type="transmembrane region" description="Helical" evidence="2">
    <location>
        <begin position="268"/>
        <end position="290"/>
    </location>
</feature>
<feature type="domain" description="Acyltransferase 3" evidence="3">
    <location>
        <begin position="66"/>
        <end position="387"/>
    </location>
</feature>
<reference evidence="4 5" key="1">
    <citation type="submission" date="2020-04" db="EMBL/GenBank/DDBJ databases">
        <authorList>
            <person name="Hitch T.C.A."/>
            <person name="Wylensek D."/>
            <person name="Clavel T."/>
        </authorList>
    </citation>
    <scope>NUCLEOTIDE SEQUENCE [LARGE SCALE GENOMIC DNA]</scope>
    <source>
        <strain evidence="4 5">BSM-130-P53-3C</strain>
    </source>
</reference>
<feature type="transmembrane region" description="Helical" evidence="2">
    <location>
        <begin position="240"/>
        <end position="256"/>
    </location>
</feature>
<feature type="transmembrane region" description="Helical" evidence="2">
    <location>
        <begin position="69"/>
        <end position="90"/>
    </location>
</feature>
<evidence type="ECO:0000259" key="3">
    <source>
        <dbReference type="Pfam" id="PF01757"/>
    </source>
</evidence>
<name>A0A7X9NQL5_9BIFI</name>
<keyword evidence="2" id="KW-0812">Transmembrane</keyword>
<keyword evidence="4" id="KW-0808">Transferase</keyword>
<dbReference type="EMBL" id="JABAGI010000004">
    <property type="protein sequence ID" value="NME62021.1"/>
    <property type="molecule type" value="Genomic_DNA"/>
</dbReference>
<feature type="region of interest" description="Disordered" evidence="1">
    <location>
        <begin position="29"/>
        <end position="51"/>
    </location>
</feature>
<dbReference type="InterPro" id="IPR002656">
    <property type="entry name" value="Acyl_transf_3_dom"/>
</dbReference>
<feature type="transmembrane region" description="Helical" evidence="2">
    <location>
        <begin position="148"/>
        <end position="168"/>
    </location>
</feature>
<sequence length="450" mass="50942">MALNLADNVHKRVSEDCTMHAETQTEMHAETHAATMCKEPRSSSRDTASASPFSPVVRRWRNRESGVEALRIIAMVMIVAYHSCWNGTAVHNVALGSSAFDLWALSLSPLGKTGVAIFFLISAWYLCEREAPTFRSSLRKACYLELEVLMYNIILFAEYRILVPNALLSVDDIVGNLFPISSNALWYATAYIMFLLLYPFVTAALRAIGPSMHARLALVMFAVWGIAYGLTRYATWEFPTWSFIYFIYLYILLSYYRWYLREITPSTAWLMVAAGCLIFVVHIASCVLAFRYTGNHSYTNIDHLFLTGEGKLPVLLVAFGLVSLAVRCHRHIIGINAVASAMFGVYVLHENAVLRNLLWSEMFPLEQVRTWRAPIAMLIAVIACIVVFGTIIDILRQLLFAMTIDKHYNTWFDAVYDWLCSCEVAQWLRASLQPVKGIMHDVHDTEGRAS</sequence>
<accession>A0A7X9NQL5</accession>